<dbReference type="Pfam" id="PF02470">
    <property type="entry name" value="MlaD"/>
    <property type="match status" value="1"/>
</dbReference>
<keyword evidence="5" id="KW-1185">Reference proteome</keyword>
<protein>
    <submittedName>
        <fullName evidence="4">Phospholipid/cholesterol/gamma-HCH transport system substrate-binding protein</fullName>
    </submittedName>
</protein>
<dbReference type="InterPro" id="IPR052336">
    <property type="entry name" value="MlaD_Phospholipid_Transporter"/>
</dbReference>
<gene>
    <name evidence="4" type="ORF">JOE42_003019</name>
</gene>
<feature type="domain" description="Mammalian cell entry C-terminal" evidence="3">
    <location>
        <begin position="122"/>
        <end position="307"/>
    </location>
</feature>
<dbReference type="EMBL" id="JAFBBK010000001">
    <property type="protein sequence ID" value="MBM7416286.1"/>
    <property type="molecule type" value="Genomic_DNA"/>
</dbReference>
<reference evidence="4 5" key="1">
    <citation type="submission" date="2021-01" db="EMBL/GenBank/DDBJ databases">
        <title>Genomics of switchgrass bacterial isolates.</title>
        <authorList>
            <person name="Shade A."/>
        </authorList>
    </citation>
    <scope>NUCLEOTIDE SEQUENCE [LARGE SCALE GENOMIC DNA]</scope>
    <source>
        <strain evidence="4 5">PvP111</strain>
    </source>
</reference>
<dbReference type="PANTHER" id="PTHR33371">
    <property type="entry name" value="INTERMEMBRANE PHOSPHOLIPID TRANSPORT SYSTEM BINDING PROTEIN MLAD-RELATED"/>
    <property type="match status" value="1"/>
</dbReference>
<keyword evidence="1" id="KW-0472">Membrane</keyword>
<evidence type="ECO:0000259" key="3">
    <source>
        <dbReference type="Pfam" id="PF11887"/>
    </source>
</evidence>
<evidence type="ECO:0000256" key="1">
    <source>
        <dbReference type="SAM" id="Phobius"/>
    </source>
</evidence>
<dbReference type="InterPro" id="IPR005693">
    <property type="entry name" value="Mce"/>
</dbReference>
<dbReference type="Proteomes" id="UP000703038">
    <property type="component" value="Unassembled WGS sequence"/>
</dbReference>
<keyword evidence="1" id="KW-0812">Transmembrane</keyword>
<comment type="caution">
    <text evidence="4">The sequence shown here is derived from an EMBL/GenBank/DDBJ whole genome shotgun (WGS) entry which is preliminary data.</text>
</comment>
<evidence type="ECO:0000313" key="5">
    <source>
        <dbReference type="Proteomes" id="UP000703038"/>
    </source>
</evidence>
<dbReference type="PANTHER" id="PTHR33371:SF17">
    <property type="entry name" value="MCE-FAMILY PROTEIN MCE1B"/>
    <property type="match status" value="1"/>
</dbReference>
<feature type="transmembrane region" description="Helical" evidence="1">
    <location>
        <begin position="12"/>
        <end position="35"/>
    </location>
</feature>
<dbReference type="NCBIfam" id="TIGR00996">
    <property type="entry name" value="Mtu_fam_mce"/>
    <property type="match status" value="1"/>
</dbReference>
<organism evidence="4 5">
    <name type="scientific">Rhodococcoides corynebacterioides</name>
    <dbReference type="NCBI Taxonomy" id="53972"/>
    <lineage>
        <taxon>Bacteria</taxon>
        <taxon>Bacillati</taxon>
        <taxon>Actinomycetota</taxon>
        <taxon>Actinomycetes</taxon>
        <taxon>Mycobacteriales</taxon>
        <taxon>Nocardiaceae</taxon>
        <taxon>Rhodococcoides</taxon>
    </lineage>
</organism>
<proteinExistence type="predicted"/>
<name>A0ABS2KWW1_9NOCA</name>
<evidence type="ECO:0000313" key="4">
    <source>
        <dbReference type="EMBL" id="MBM7416286.1"/>
    </source>
</evidence>
<dbReference type="Pfam" id="PF11887">
    <property type="entry name" value="Mce4_CUP1"/>
    <property type="match status" value="1"/>
</dbReference>
<accession>A0ABS2KWW1</accession>
<dbReference type="InterPro" id="IPR024516">
    <property type="entry name" value="Mce_C"/>
</dbReference>
<dbReference type="InterPro" id="IPR003399">
    <property type="entry name" value="Mce/MlaD"/>
</dbReference>
<evidence type="ECO:0000259" key="2">
    <source>
        <dbReference type="Pfam" id="PF02470"/>
    </source>
</evidence>
<sequence>MTRSSVVGTPVATLLKLGAFALVAVLCLVLVGGALRNGGGDDRSTFDARFDDVSGLYAGDDVRLSGVLVGSVTDIELDGNRARVSFEVDSDRPVLTTTKAAVRYQNLLGQRYLELIRTDDSGSELAPGSSLADDMTVPSFDITTLFDGFQPIFETIDTDQVNRFAQNVLDLVQGDGSGLGPVLRDLDGLTTYASQREDLIVLLIRNLGAISGVVAERSEQLGRLFAELDRVVSTFADRADTLLSSVDDINSGQGPFISIGEQLRDTYDSEYGPVDSAFKRLVPGAQQLVDLLAMVPSLLRGVDQSVRNAPEGQVSACSAGDTEIPGIGSVVLGTQRLVVCR</sequence>
<dbReference type="RefSeq" id="WP_307806024.1">
    <property type="nucleotide sequence ID" value="NZ_JAFBBK010000001.1"/>
</dbReference>
<keyword evidence="1" id="KW-1133">Transmembrane helix</keyword>
<feature type="domain" description="Mce/MlaD" evidence="2">
    <location>
        <begin position="45"/>
        <end position="116"/>
    </location>
</feature>